<proteinExistence type="predicted"/>
<evidence type="ECO:0000313" key="3">
    <source>
        <dbReference type="Proteomes" id="UP000054007"/>
    </source>
</evidence>
<organism evidence="2 3">
    <name type="scientific">Cylindrobasidium torrendii FP15055 ss-10</name>
    <dbReference type="NCBI Taxonomy" id="1314674"/>
    <lineage>
        <taxon>Eukaryota</taxon>
        <taxon>Fungi</taxon>
        <taxon>Dikarya</taxon>
        <taxon>Basidiomycota</taxon>
        <taxon>Agaricomycotina</taxon>
        <taxon>Agaricomycetes</taxon>
        <taxon>Agaricomycetidae</taxon>
        <taxon>Agaricales</taxon>
        <taxon>Marasmiineae</taxon>
        <taxon>Physalacriaceae</taxon>
        <taxon>Cylindrobasidium</taxon>
    </lineage>
</organism>
<dbReference type="AlphaFoldDB" id="A0A0D7BU49"/>
<gene>
    <name evidence="2" type="ORF">CYLTODRAFT_190889</name>
</gene>
<feature type="compositionally biased region" description="Polar residues" evidence="1">
    <location>
        <begin position="69"/>
        <end position="78"/>
    </location>
</feature>
<protein>
    <submittedName>
        <fullName evidence="2">Uncharacterized protein</fullName>
    </submittedName>
</protein>
<reference evidence="2 3" key="1">
    <citation type="journal article" date="2015" name="Fungal Genet. Biol.">
        <title>Evolution of novel wood decay mechanisms in Agaricales revealed by the genome sequences of Fistulina hepatica and Cylindrobasidium torrendii.</title>
        <authorList>
            <person name="Floudas D."/>
            <person name="Held B.W."/>
            <person name="Riley R."/>
            <person name="Nagy L.G."/>
            <person name="Koehler G."/>
            <person name="Ransdell A.S."/>
            <person name="Younus H."/>
            <person name="Chow J."/>
            <person name="Chiniquy J."/>
            <person name="Lipzen A."/>
            <person name="Tritt A."/>
            <person name="Sun H."/>
            <person name="Haridas S."/>
            <person name="LaButti K."/>
            <person name="Ohm R.A."/>
            <person name="Kues U."/>
            <person name="Blanchette R.A."/>
            <person name="Grigoriev I.V."/>
            <person name="Minto R.E."/>
            <person name="Hibbett D.S."/>
        </authorList>
    </citation>
    <scope>NUCLEOTIDE SEQUENCE [LARGE SCALE GENOMIC DNA]</scope>
    <source>
        <strain evidence="2 3">FP15055 ss-10</strain>
    </source>
</reference>
<dbReference type="EMBL" id="KN880434">
    <property type="protein sequence ID" value="KIY73679.1"/>
    <property type="molecule type" value="Genomic_DNA"/>
</dbReference>
<sequence>MAASCTFSVCACREYDAYLQSFTKDPHHQSPQSLDKMRKLSLKIFRRLGGFRKRKQEDVPADISYSTPNLMNTLASSSHGRRPETPASDATSNESYEVYGIGDPQVQAFSEQSYTTNGSRSAPVVAHMSKENRLVEQFNYTDRGPDDTYEFVQHPVLPLHPYGHMAPQSQLPPPIYSQASASSGSSLRSGNTYPQVVMNPTPVERRSRSSHSGRTSLTPPNSSSLASVPSTYNPTPIPATSTQDVRAHLVSVVSEKSLITPLIIV</sequence>
<feature type="compositionally biased region" description="Polar residues" evidence="1">
    <location>
        <begin position="217"/>
        <end position="239"/>
    </location>
</feature>
<feature type="compositionally biased region" description="Low complexity" evidence="1">
    <location>
        <begin position="177"/>
        <end position="190"/>
    </location>
</feature>
<keyword evidence="3" id="KW-1185">Reference proteome</keyword>
<name>A0A0D7BU49_9AGAR</name>
<evidence type="ECO:0000256" key="1">
    <source>
        <dbReference type="SAM" id="MobiDB-lite"/>
    </source>
</evidence>
<feature type="region of interest" description="Disordered" evidence="1">
    <location>
        <begin position="69"/>
        <end position="92"/>
    </location>
</feature>
<dbReference type="Proteomes" id="UP000054007">
    <property type="component" value="Unassembled WGS sequence"/>
</dbReference>
<evidence type="ECO:0000313" key="2">
    <source>
        <dbReference type="EMBL" id="KIY73679.1"/>
    </source>
</evidence>
<feature type="region of interest" description="Disordered" evidence="1">
    <location>
        <begin position="163"/>
        <end position="239"/>
    </location>
</feature>
<accession>A0A0D7BU49</accession>